<dbReference type="GO" id="GO:0016787">
    <property type="term" value="F:hydrolase activity"/>
    <property type="evidence" value="ECO:0007669"/>
    <property type="project" value="UniProtKB-KW"/>
</dbReference>
<dbReference type="InterPro" id="IPR050361">
    <property type="entry name" value="MPP/UQCRC_Complex"/>
</dbReference>
<evidence type="ECO:0000256" key="6">
    <source>
        <dbReference type="ARBA" id="ARBA00022982"/>
    </source>
</evidence>
<dbReference type="Gene3D" id="3.30.830.10">
    <property type="entry name" value="Metalloenzyme, LuxS/M16 peptidase-like"/>
    <property type="match status" value="2"/>
</dbReference>
<dbReference type="PANTHER" id="PTHR11851:SF209">
    <property type="entry name" value="CYTOCHROME B-C1 COMPLEX SUBUNIT 2, MITOCHONDRIAL"/>
    <property type="match status" value="1"/>
</dbReference>
<evidence type="ECO:0000256" key="9">
    <source>
        <dbReference type="ARBA" id="ARBA00038146"/>
    </source>
</evidence>
<reference evidence="15" key="1">
    <citation type="journal article" date="2020" name="Stud. Mycol.">
        <title>101 Dothideomycetes genomes: a test case for predicting lifestyles and emergence of pathogens.</title>
        <authorList>
            <person name="Haridas S."/>
            <person name="Albert R."/>
            <person name="Binder M."/>
            <person name="Bloem J."/>
            <person name="Labutti K."/>
            <person name="Salamov A."/>
            <person name="Andreopoulos B."/>
            <person name="Baker S."/>
            <person name="Barry K."/>
            <person name="Bills G."/>
            <person name="Bluhm B."/>
            <person name="Cannon C."/>
            <person name="Castanera R."/>
            <person name="Culley D."/>
            <person name="Daum C."/>
            <person name="Ezra D."/>
            <person name="Gonzalez J."/>
            <person name="Henrissat B."/>
            <person name="Kuo A."/>
            <person name="Liang C."/>
            <person name="Lipzen A."/>
            <person name="Lutzoni F."/>
            <person name="Magnuson J."/>
            <person name="Mondo S."/>
            <person name="Nolan M."/>
            <person name="Ohm R."/>
            <person name="Pangilinan J."/>
            <person name="Park H.-J."/>
            <person name="Ramirez L."/>
            <person name="Alfaro M."/>
            <person name="Sun H."/>
            <person name="Tritt A."/>
            <person name="Yoshinaga Y."/>
            <person name="Zwiers L.-H."/>
            <person name="Turgeon B."/>
            <person name="Goodwin S."/>
            <person name="Spatafora J."/>
            <person name="Crous P."/>
            <person name="Grigoriev I."/>
        </authorList>
    </citation>
    <scope>NUCLEOTIDE SEQUENCE</scope>
    <source>
        <strain evidence="15">CBS 113979</strain>
    </source>
</reference>
<keyword evidence="3" id="KW-0679">Respiratory chain</keyword>
<protein>
    <recommendedName>
        <fullName evidence="10">Cytochrome b-c1 complex subunit 2, mitochondrial</fullName>
    </recommendedName>
    <alternativeName>
        <fullName evidence="11">Core protein II</fullName>
    </alternativeName>
</protein>
<dbReference type="OrthoDB" id="6369905at2759"/>
<dbReference type="GO" id="GO:0005743">
    <property type="term" value="C:mitochondrial inner membrane"/>
    <property type="evidence" value="ECO:0007669"/>
    <property type="project" value="UniProtKB-SubCell"/>
</dbReference>
<keyword evidence="6" id="KW-0249">Electron transport</keyword>
<evidence type="ECO:0000259" key="13">
    <source>
        <dbReference type="Pfam" id="PF00675"/>
    </source>
</evidence>
<name>A0A6G1HBU0_9PEZI</name>
<evidence type="ECO:0000313" key="16">
    <source>
        <dbReference type="Proteomes" id="UP000800041"/>
    </source>
</evidence>
<keyword evidence="5" id="KW-0809">Transit peptide</keyword>
<keyword evidence="2" id="KW-0813">Transport</keyword>
<feature type="region of interest" description="Disordered" evidence="12">
    <location>
        <begin position="1"/>
        <end position="29"/>
    </location>
</feature>
<evidence type="ECO:0000256" key="4">
    <source>
        <dbReference type="ARBA" id="ARBA00022792"/>
    </source>
</evidence>
<evidence type="ECO:0000256" key="2">
    <source>
        <dbReference type="ARBA" id="ARBA00022448"/>
    </source>
</evidence>
<evidence type="ECO:0000256" key="5">
    <source>
        <dbReference type="ARBA" id="ARBA00022946"/>
    </source>
</evidence>
<dbReference type="SUPFAM" id="SSF63411">
    <property type="entry name" value="LuxS/MPP-like metallohydrolase"/>
    <property type="match status" value="2"/>
</dbReference>
<keyword evidence="8" id="KW-0472">Membrane</keyword>
<dbReference type="Pfam" id="PF05193">
    <property type="entry name" value="Peptidase_M16_C"/>
    <property type="match status" value="1"/>
</dbReference>
<evidence type="ECO:0000256" key="3">
    <source>
        <dbReference type="ARBA" id="ARBA00022660"/>
    </source>
</evidence>
<dbReference type="EMBL" id="ML977141">
    <property type="protein sequence ID" value="KAF1990681.1"/>
    <property type="molecule type" value="Genomic_DNA"/>
</dbReference>
<dbReference type="InterPro" id="IPR007863">
    <property type="entry name" value="Peptidase_M16_C"/>
</dbReference>
<dbReference type="Proteomes" id="UP000800041">
    <property type="component" value="Unassembled WGS sequence"/>
</dbReference>
<feature type="domain" description="Peptidase M16 N-terminal" evidence="13">
    <location>
        <begin position="49"/>
        <end position="177"/>
    </location>
</feature>
<evidence type="ECO:0000256" key="7">
    <source>
        <dbReference type="ARBA" id="ARBA00023128"/>
    </source>
</evidence>
<evidence type="ECO:0000256" key="8">
    <source>
        <dbReference type="ARBA" id="ARBA00023136"/>
    </source>
</evidence>
<proteinExistence type="inferred from homology"/>
<evidence type="ECO:0000259" key="14">
    <source>
        <dbReference type="Pfam" id="PF05193"/>
    </source>
</evidence>
<evidence type="ECO:0000256" key="12">
    <source>
        <dbReference type="SAM" id="MobiDB-lite"/>
    </source>
</evidence>
<sequence>MLSRSSLRQNARRALRQQCSAKPFSRRGLAAPASGSFQYQTSDVSGTKVASRDIPGPTTTLAMVAKAGTRYQWLPGLAEGLEKFAFKGTEKRTTVRMIREIELLGGEINAYHTRENIVIGAKFLRDDLPYFVELLGEIASETRFLEHVYHEEVEKSIKLSQQKHLASTAEMALNSVHGLAFHRGLGEPLSPSSSTPLTKYLDASTIQAYASAAYAKSNVAVVANGADSAELNKWVGEYFSELASTAPSSVPKIETTQSKYFGGEERIAHASGNTMVLGFSGSSSFTGGFYKPEIAVIGSLLGGQSNIKWSPGFALLSKATSELSYISVDTKSHIYSDAGLLAIKLEGHAVDVRKAAFKAVEALKSIADGKVSSEDVKKAVASAKFKELEFGQNLWAGIELTGSGLVQNGKAYQLDESAKAIEGVTPEAVRKVAKALLESKASVSSVGDLFVLPFADEIGLQM</sequence>
<evidence type="ECO:0000256" key="11">
    <source>
        <dbReference type="ARBA" id="ARBA00041372"/>
    </source>
</evidence>
<keyword evidence="4" id="KW-0999">Mitochondrion inner membrane</keyword>
<dbReference type="InterPro" id="IPR011249">
    <property type="entry name" value="Metalloenz_LuxS/M16"/>
</dbReference>
<keyword evidence="15" id="KW-0378">Hydrolase</keyword>
<gene>
    <name evidence="15" type="ORF">K402DRAFT_389606</name>
</gene>
<dbReference type="GO" id="GO:0046872">
    <property type="term" value="F:metal ion binding"/>
    <property type="evidence" value="ECO:0007669"/>
    <property type="project" value="InterPro"/>
</dbReference>
<keyword evidence="16" id="KW-1185">Reference proteome</keyword>
<comment type="similarity">
    <text evidence="9">Belongs to the peptidase M16 family. UQCRC2/QCR2 subfamily.</text>
</comment>
<accession>A0A6G1HBU0</accession>
<evidence type="ECO:0000256" key="1">
    <source>
        <dbReference type="ARBA" id="ARBA00004443"/>
    </source>
</evidence>
<feature type="domain" description="Peptidase M16 C-terminal" evidence="14">
    <location>
        <begin position="203"/>
        <end position="381"/>
    </location>
</feature>
<dbReference type="InterPro" id="IPR011765">
    <property type="entry name" value="Pept_M16_N"/>
</dbReference>
<dbReference type="AlphaFoldDB" id="A0A6G1HBU0"/>
<dbReference type="Pfam" id="PF00675">
    <property type="entry name" value="Peptidase_M16"/>
    <property type="match status" value="1"/>
</dbReference>
<organism evidence="15 16">
    <name type="scientific">Aulographum hederae CBS 113979</name>
    <dbReference type="NCBI Taxonomy" id="1176131"/>
    <lineage>
        <taxon>Eukaryota</taxon>
        <taxon>Fungi</taxon>
        <taxon>Dikarya</taxon>
        <taxon>Ascomycota</taxon>
        <taxon>Pezizomycotina</taxon>
        <taxon>Dothideomycetes</taxon>
        <taxon>Pleosporomycetidae</taxon>
        <taxon>Aulographales</taxon>
        <taxon>Aulographaceae</taxon>
    </lineage>
</organism>
<evidence type="ECO:0000256" key="10">
    <source>
        <dbReference type="ARBA" id="ARBA00040751"/>
    </source>
</evidence>
<evidence type="ECO:0000313" key="15">
    <source>
        <dbReference type="EMBL" id="KAF1990681.1"/>
    </source>
</evidence>
<keyword evidence="7" id="KW-0496">Mitochondrion</keyword>
<dbReference type="PANTHER" id="PTHR11851">
    <property type="entry name" value="METALLOPROTEASE"/>
    <property type="match status" value="1"/>
</dbReference>
<comment type="subcellular location">
    <subcellularLocation>
        <location evidence="1">Mitochondrion inner membrane</location>
        <topology evidence="1">Peripheral membrane protein</topology>
        <orientation evidence="1">Matrix side</orientation>
    </subcellularLocation>
</comment>